<reference evidence="1" key="1">
    <citation type="submission" date="2021-05" db="EMBL/GenBank/DDBJ databases">
        <authorList>
            <person name="Pan Q."/>
            <person name="Jouanno E."/>
            <person name="Zahm M."/>
            <person name="Klopp C."/>
            <person name="Cabau C."/>
            <person name="Louis A."/>
            <person name="Berthelot C."/>
            <person name="Parey E."/>
            <person name="Roest Crollius H."/>
            <person name="Montfort J."/>
            <person name="Robinson-Rechavi M."/>
            <person name="Bouchez O."/>
            <person name="Lampietro C."/>
            <person name="Lopez Roques C."/>
            <person name="Donnadieu C."/>
            <person name="Postlethwait J."/>
            <person name="Bobe J."/>
            <person name="Dillon D."/>
            <person name="Chandos A."/>
            <person name="von Hippel F."/>
            <person name="Guiguen Y."/>
        </authorList>
    </citation>
    <scope>NUCLEOTIDE SEQUENCE</scope>
    <source>
        <strain evidence="1">YG-Jan2019</strain>
    </source>
</reference>
<dbReference type="Proteomes" id="UP001157502">
    <property type="component" value="Chromosome 37"/>
</dbReference>
<dbReference type="EMBL" id="CM055764">
    <property type="protein sequence ID" value="KAJ7985072.1"/>
    <property type="molecule type" value="Genomic_DNA"/>
</dbReference>
<gene>
    <name evidence="1" type="ORF">DPEC_G00361340</name>
</gene>
<sequence>MKVRAGARRLRWDPCPPGRGAPPARLARSVGEVEHERTRWYPKMVNYAWAGRSQRKLWWSPEMDGAGASGPYPAVAGHGSLEGYAATSRRAAAVSTEA</sequence>
<keyword evidence="2" id="KW-1185">Reference proteome</keyword>
<comment type="caution">
    <text evidence="1">The sequence shown here is derived from an EMBL/GenBank/DDBJ whole genome shotgun (WGS) entry which is preliminary data.</text>
</comment>
<protein>
    <submittedName>
        <fullName evidence="1">Uncharacterized protein</fullName>
    </submittedName>
</protein>
<name>A0ACC2F144_DALPE</name>
<organism evidence="1 2">
    <name type="scientific">Dallia pectoralis</name>
    <name type="common">Alaska blackfish</name>
    <dbReference type="NCBI Taxonomy" id="75939"/>
    <lineage>
        <taxon>Eukaryota</taxon>
        <taxon>Metazoa</taxon>
        <taxon>Chordata</taxon>
        <taxon>Craniata</taxon>
        <taxon>Vertebrata</taxon>
        <taxon>Euteleostomi</taxon>
        <taxon>Actinopterygii</taxon>
        <taxon>Neopterygii</taxon>
        <taxon>Teleostei</taxon>
        <taxon>Protacanthopterygii</taxon>
        <taxon>Esociformes</taxon>
        <taxon>Umbridae</taxon>
        <taxon>Dallia</taxon>
    </lineage>
</organism>
<accession>A0ACC2F144</accession>
<evidence type="ECO:0000313" key="2">
    <source>
        <dbReference type="Proteomes" id="UP001157502"/>
    </source>
</evidence>
<evidence type="ECO:0000313" key="1">
    <source>
        <dbReference type="EMBL" id="KAJ7985072.1"/>
    </source>
</evidence>
<proteinExistence type="predicted"/>